<dbReference type="RefSeq" id="WP_092528465.1">
    <property type="nucleotide sequence ID" value="NZ_FNCI01000017.1"/>
</dbReference>
<proteinExistence type="predicted"/>
<dbReference type="OrthoDB" id="9154696at2"/>
<sequence>MEIIAEVLEPQVAASVRALEKLSAKEREKKPNAHFADNYNQLLNLAKEALPEVPNKLWPEEVGKTNPAMGPNHADANYVEIHSYLNQVLAILSQHIEPAEILVG</sequence>
<evidence type="ECO:0000313" key="1">
    <source>
        <dbReference type="EMBL" id="SDG52000.1"/>
    </source>
</evidence>
<dbReference type="AlphaFoldDB" id="A0A1G7UZ58"/>
<keyword evidence="2" id="KW-1185">Reference proteome</keyword>
<protein>
    <submittedName>
        <fullName evidence="1">Uncharacterized protein</fullName>
    </submittedName>
</protein>
<name>A0A1G7UZ58_9GAMM</name>
<organism evidence="1 2">
    <name type="scientific">Onishia taeanensis</name>
    <dbReference type="NCBI Taxonomy" id="284577"/>
    <lineage>
        <taxon>Bacteria</taxon>
        <taxon>Pseudomonadati</taxon>
        <taxon>Pseudomonadota</taxon>
        <taxon>Gammaproteobacteria</taxon>
        <taxon>Oceanospirillales</taxon>
        <taxon>Halomonadaceae</taxon>
        <taxon>Onishia</taxon>
    </lineage>
</organism>
<reference evidence="1 2" key="1">
    <citation type="submission" date="2016-10" db="EMBL/GenBank/DDBJ databases">
        <authorList>
            <person name="de Groot N.N."/>
        </authorList>
    </citation>
    <scope>NUCLEOTIDE SEQUENCE [LARGE SCALE GENOMIC DNA]</scope>
    <source>
        <strain evidence="1 2">BH539</strain>
    </source>
</reference>
<accession>A0A1G7UZ58</accession>
<evidence type="ECO:0000313" key="2">
    <source>
        <dbReference type="Proteomes" id="UP000198641"/>
    </source>
</evidence>
<dbReference type="Proteomes" id="UP000198641">
    <property type="component" value="Unassembled WGS sequence"/>
</dbReference>
<dbReference type="EMBL" id="FNCI01000017">
    <property type="protein sequence ID" value="SDG52000.1"/>
    <property type="molecule type" value="Genomic_DNA"/>
</dbReference>
<gene>
    <name evidence="1" type="ORF">SAMN05216571_11731</name>
</gene>